<evidence type="ECO:0000259" key="4">
    <source>
        <dbReference type="PROSITE" id="PS50837"/>
    </source>
</evidence>
<dbReference type="SMART" id="SM00320">
    <property type="entry name" value="WD40"/>
    <property type="match status" value="12"/>
</dbReference>
<dbReference type="EMBL" id="KE504148">
    <property type="protein sequence ID" value="EPT00541.1"/>
    <property type="molecule type" value="Genomic_DNA"/>
</dbReference>
<feature type="repeat" description="WD" evidence="3">
    <location>
        <begin position="1133"/>
        <end position="1174"/>
    </location>
</feature>
<feature type="domain" description="NACHT" evidence="4">
    <location>
        <begin position="448"/>
        <end position="589"/>
    </location>
</feature>
<sequence length="1694" mass="186845">MNPAAMMMNGGDGMGGMNSMDNGWHVWYQFAALMGGASSLTNSSTMARNFHAGSPQPTSPALNVSSASLFTMNQINLCPAPRYAAAPLGRIFATSEPDEDPDSQDMELRETDNQECGWWMILLSSGFPVDSLRIRLQLVSISTCTDNASVLRKDRLKRKSGGPAVILSSIFGSEGQFEPKMNISNEYGMSVTVELGSVVTATEVADARLKEAMHALDSKQGMMDILEIGTKQLALLSQVGEALSERVTDIPTSHGKLVKLASELVEQLESSRMANEVFSSEHVQKALEKLISLMIRTAEEIKNCYSTRKWIVFVKELASPRRESVIELETELEQHKGAISQAFLVEVRGGITEVQNGVDDVKEGVSTVRLEVAAIHQDVQVLGHNDDEEKNERLLAKLLPPDDSRFYGKVACIEGTRMSVLDSIRSWFCGAPPPQDTESLATRSMSSRLFWLHGVAGCGKSTIAASVCHMLAGQLAGSFFCKRDQDSRRNGVRLFWAIAFYLARVNVTFREQLLKQLREVDTLIDVDLDTQVNRLLIQPLKGVVHNETSDSALVVIDALDECSNSENVARTLARIVESTPWVRFVVTSRDLPEIRVALTPLGELKERHDLFLYDARNDIHSYLRSQFDGPLAELHPYLDDGDVASLVDRSQGLFIWAHTVIQVLVETRIGKLDVLGNILNMQGAAESESALDSIYRVVLENAAGSSTTSRDIVRLVIGLILVTSANEPLPSSALHAFLPAHVSALRTEFDTILQLLSPVLIINGSSVRVYHTSFLDFSSDVTRCGEAFYTSQQDLNTIMATGCLEIMESGARTRKRCLPADKGERTGLKFNICRLRTSFLPNTEVEDLEKRKKAYISPELFYSSMFWVEHIVQSGILASSEAAAEHQGKITDLLCTERALFWLEVMSITGKLAIARSVLVRIILGALPQIETATLGMAAELRGFLDQFHSVIELSTPHLYLSTLPWLSTTLKIRAAWEPKFPLGQILRDPIRQRPFVLHHVKCPDAVRTVSISRDGSFFTACGKGGVVRIFSMHTGRIVWEQPPTPSNRHSAVKVAAFSPVADILVSSHDGSSTICVWGTDGHDWSLKCTVKNTSKVVHLCFSRDGLRLATGSVDSLVRIWDVESWELKYSLITGDTDEITFVTFSPDGERLAAASENGTIRLWDTKTASLIGAPMTGHGRGVRSLAFSPDGATLASSSRERRVIIWNGRTGAMQRDIFGEWGPSLAFTNDGRFMLFVCEGVIGGMRVCVWDTRTDESFERQLSDDASCGYPRIALSPDGTRGVVAFGAPNVKLLDIPAVMTKSALEALPGHSECVVSVAFCLGDTLIASGGKDDPVYLWSQAYGECLNAESPMQHDSMIEFVQSSPDGKLLASGHCHRRTCIWDVEDGTLVCEFRSDGWVKSAAWSPDGKKLAVAATDYPGELPSLRFWDPRTGQPLGEPCQGLKSTIHMVVYSPDGRSLACVCENNKVRLWDAETCMQIGKPFTGHSEYVMSIAFSPDGSKLVTGGQDQSLRVWDATTGEQLFDPVMHVCCVMSVAFSVDGKLVYSAGEDRCIHAWDSETGRRMGRPLRGHTDFIYSIAVSHDGRHIVSGGDDKAIRLWDSQAFFWEKAPWRYDLDCGLRGPERVPRSIPEDGWIRTSQGELVLWVPTEYRGRLCEVNSLCISKREEDHPVRVRWDDLCGGDSWDRVHSSLV</sequence>
<evidence type="ECO:0000256" key="2">
    <source>
        <dbReference type="ARBA" id="ARBA00022737"/>
    </source>
</evidence>
<dbReference type="PROSITE" id="PS00678">
    <property type="entry name" value="WD_REPEATS_1"/>
    <property type="match status" value="4"/>
</dbReference>
<dbReference type="InterPro" id="IPR015943">
    <property type="entry name" value="WD40/YVTN_repeat-like_dom_sf"/>
</dbReference>
<feature type="repeat" description="WD" evidence="3">
    <location>
        <begin position="1176"/>
        <end position="1217"/>
    </location>
</feature>
<dbReference type="SUPFAM" id="SSF52540">
    <property type="entry name" value="P-loop containing nucleoside triphosphate hydrolases"/>
    <property type="match status" value="1"/>
</dbReference>
<keyword evidence="6" id="KW-1185">Reference proteome</keyword>
<dbReference type="Gene3D" id="3.40.50.300">
    <property type="entry name" value="P-loop containing nucleotide triphosphate hydrolases"/>
    <property type="match status" value="1"/>
</dbReference>
<dbReference type="PRINTS" id="PR00320">
    <property type="entry name" value="GPROTEINBRPT"/>
</dbReference>
<dbReference type="InterPro" id="IPR027417">
    <property type="entry name" value="P-loop_NTPase"/>
</dbReference>
<proteinExistence type="predicted"/>
<dbReference type="OrthoDB" id="2658414at2759"/>
<dbReference type="InterPro" id="IPR001680">
    <property type="entry name" value="WD40_rpt"/>
</dbReference>
<organism evidence="5 6">
    <name type="scientific">Fomitopsis schrenkii</name>
    <name type="common">Brown rot fungus</name>
    <dbReference type="NCBI Taxonomy" id="2126942"/>
    <lineage>
        <taxon>Eukaryota</taxon>
        <taxon>Fungi</taxon>
        <taxon>Dikarya</taxon>
        <taxon>Basidiomycota</taxon>
        <taxon>Agaricomycotina</taxon>
        <taxon>Agaricomycetes</taxon>
        <taxon>Polyporales</taxon>
        <taxon>Fomitopsis</taxon>
    </lineage>
</organism>
<dbReference type="Proteomes" id="UP000015241">
    <property type="component" value="Unassembled WGS sequence"/>
</dbReference>
<dbReference type="InterPro" id="IPR036322">
    <property type="entry name" value="WD40_repeat_dom_sf"/>
</dbReference>
<dbReference type="Gene3D" id="2.130.10.10">
    <property type="entry name" value="YVTN repeat-like/Quinoprotein amine dehydrogenase"/>
    <property type="match status" value="5"/>
</dbReference>
<dbReference type="PROSITE" id="PS50837">
    <property type="entry name" value="NACHT"/>
    <property type="match status" value="1"/>
</dbReference>
<dbReference type="Pfam" id="PF00400">
    <property type="entry name" value="WD40"/>
    <property type="match status" value="10"/>
</dbReference>
<feature type="repeat" description="WD" evidence="3">
    <location>
        <begin position="1309"/>
        <end position="1350"/>
    </location>
</feature>
<feature type="repeat" description="WD" evidence="3">
    <location>
        <begin position="1090"/>
        <end position="1131"/>
    </location>
</feature>
<evidence type="ECO:0000313" key="6">
    <source>
        <dbReference type="Proteomes" id="UP000015241"/>
    </source>
</evidence>
<feature type="repeat" description="WD" evidence="3">
    <location>
        <begin position="1570"/>
        <end position="1602"/>
    </location>
</feature>
<dbReference type="HOGENOM" id="CLU_000288_6_3_1"/>
<evidence type="ECO:0000256" key="3">
    <source>
        <dbReference type="PROSITE-ProRule" id="PRU00221"/>
    </source>
</evidence>
<dbReference type="PROSITE" id="PS50294">
    <property type="entry name" value="WD_REPEATS_REGION"/>
    <property type="match status" value="6"/>
</dbReference>
<feature type="repeat" description="WD" evidence="3">
    <location>
        <begin position="1485"/>
        <end position="1526"/>
    </location>
</feature>
<reference evidence="5 6" key="1">
    <citation type="journal article" date="2012" name="Science">
        <title>The Paleozoic origin of enzymatic lignin decomposition reconstructed from 31 fungal genomes.</title>
        <authorList>
            <person name="Floudas D."/>
            <person name="Binder M."/>
            <person name="Riley R."/>
            <person name="Barry K."/>
            <person name="Blanchette R.A."/>
            <person name="Henrissat B."/>
            <person name="Martinez A.T."/>
            <person name="Otillar R."/>
            <person name="Spatafora J.W."/>
            <person name="Yadav J.S."/>
            <person name="Aerts A."/>
            <person name="Benoit I."/>
            <person name="Boyd A."/>
            <person name="Carlson A."/>
            <person name="Copeland A."/>
            <person name="Coutinho P.M."/>
            <person name="de Vries R.P."/>
            <person name="Ferreira P."/>
            <person name="Findley K."/>
            <person name="Foster B."/>
            <person name="Gaskell J."/>
            <person name="Glotzer D."/>
            <person name="Gorecki P."/>
            <person name="Heitman J."/>
            <person name="Hesse C."/>
            <person name="Hori C."/>
            <person name="Igarashi K."/>
            <person name="Jurgens J.A."/>
            <person name="Kallen N."/>
            <person name="Kersten P."/>
            <person name="Kohler A."/>
            <person name="Kuees U."/>
            <person name="Kumar T.K.A."/>
            <person name="Kuo A."/>
            <person name="LaButti K."/>
            <person name="Larrondo L.F."/>
            <person name="Lindquist E."/>
            <person name="Ling A."/>
            <person name="Lombard V."/>
            <person name="Lucas S."/>
            <person name="Lundell T."/>
            <person name="Martin R."/>
            <person name="McLaughlin D.J."/>
            <person name="Morgenstern I."/>
            <person name="Morin E."/>
            <person name="Murat C."/>
            <person name="Nagy L.G."/>
            <person name="Nolan M."/>
            <person name="Ohm R.A."/>
            <person name="Patyshakuliyeva A."/>
            <person name="Rokas A."/>
            <person name="Ruiz-Duenas F.J."/>
            <person name="Sabat G."/>
            <person name="Salamov A."/>
            <person name="Samejima M."/>
            <person name="Schmutz J."/>
            <person name="Slot J.C."/>
            <person name="St John F."/>
            <person name="Stenlid J."/>
            <person name="Sun H."/>
            <person name="Sun S."/>
            <person name="Syed K."/>
            <person name="Tsang A."/>
            <person name="Wiebenga A."/>
            <person name="Young D."/>
            <person name="Pisabarro A."/>
            <person name="Eastwood D.C."/>
            <person name="Martin F."/>
            <person name="Cullen D."/>
            <person name="Grigoriev I.V."/>
            <person name="Hibbett D.S."/>
        </authorList>
    </citation>
    <scope>NUCLEOTIDE SEQUENCE</scope>
    <source>
        <strain evidence="6">FP-58527</strain>
    </source>
</reference>
<dbReference type="PANTHER" id="PTHR19848">
    <property type="entry name" value="WD40 REPEAT PROTEIN"/>
    <property type="match status" value="1"/>
</dbReference>
<dbReference type="eggNOG" id="KOG0266">
    <property type="taxonomic scope" value="Eukaryota"/>
</dbReference>
<feature type="repeat" description="WD" evidence="3">
    <location>
        <begin position="1442"/>
        <end position="1477"/>
    </location>
</feature>
<dbReference type="PANTHER" id="PTHR19848:SF8">
    <property type="entry name" value="F-BOX AND WD REPEAT DOMAIN CONTAINING 7"/>
    <property type="match status" value="1"/>
</dbReference>
<keyword evidence="1 3" id="KW-0853">WD repeat</keyword>
<dbReference type="Pfam" id="PF24883">
    <property type="entry name" value="NPHP3_N"/>
    <property type="match status" value="1"/>
</dbReference>
<accession>S8FGJ6</accession>
<evidence type="ECO:0000313" key="5">
    <source>
        <dbReference type="EMBL" id="EPT00541.1"/>
    </source>
</evidence>
<name>S8FGJ6_FOMSC</name>
<protein>
    <recommendedName>
        <fullName evidence="4">NACHT domain-containing protein</fullName>
    </recommendedName>
</protein>
<dbReference type="InterPro" id="IPR007111">
    <property type="entry name" value="NACHT_NTPase"/>
</dbReference>
<evidence type="ECO:0000256" key="1">
    <source>
        <dbReference type="ARBA" id="ARBA00022574"/>
    </source>
</evidence>
<feature type="repeat" description="WD" evidence="3">
    <location>
        <begin position="1353"/>
        <end position="1394"/>
    </location>
</feature>
<dbReference type="SUPFAM" id="SSF50978">
    <property type="entry name" value="WD40 repeat-like"/>
    <property type="match status" value="2"/>
</dbReference>
<keyword evidence="2" id="KW-0677">Repeat</keyword>
<gene>
    <name evidence="5" type="ORF">FOMPIDRAFT_1016395</name>
</gene>
<dbReference type="PROSITE" id="PS50082">
    <property type="entry name" value="WD_REPEATS_2"/>
    <property type="match status" value="9"/>
</dbReference>
<dbReference type="InterPro" id="IPR020472">
    <property type="entry name" value="WD40_PAC1"/>
</dbReference>
<dbReference type="InterPro" id="IPR056884">
    <property type="entry name" value="NPHP3-like_N"/>
</dbReference>
<feature type="repeat" description="WD" evidence="3">
    <location>
        <begin position="1527"/>
        <end position="1568"/>
    </location>
</feature>
<dbReference type="InterPro" id="IPR019775">
    <property type="entry name" value="WD40_repeat_CS"/>
</dbReference>
<dbReference type="CDD" id="cd00200">
    <property type="entry name" value="WD40"/>
    <property type="match status" value="2"/>
</dbReference>
<dbReference type="InParanoid" id="S8FGJ6"/>
<dbReference type="STRING" id="743788.S8FGJ6"/>